<comment type="caution">
    <text evidence="9">The sequence shown here is derived from an EMBL/GenBank/DDBJ whole genome shotgun (WGS) entry which is preliminary data.</text>
</comment>
<dbReference type="EMBL" id="BPQH01000030">
    <property type="protein sequence ID" value="GJD53479.1"/>
    <property type="molecule type" value="Genomic_DNA"/>
</dbReference>
<dbReference type="Gene3D" id="3.40.980.20">
    <property type="entry name" value="Four-carbon acid sugar kinase, nucleotide binding domain"/>
    <property type="match status" value="1"/>
</dbReference>
<evidence type="ECO:0000256" key="2">
    <source>
        <dbReference type="ARBA" id="ARBA00022679"/>
    </source>
</evidence>
<evidence type="ECO:0000256" key="4">
    <source>
        <dbReference type="ARBA" id="ARBA00022777"/>
    </source>
</evidence>
<organism evidence="9 10">
    <name type="scientific">Methylobacterium crusticola</name>
    <dbReference type="NCBI Taxonomy" id="1697972"/>
    <lineage>
        <taxon>Bacteria</taxon>
        <taxon>Pseudomonadati</taxon>
        <taxon>Pseudomonadota</taxon>
        <taxon>Alphaproteobacteria</taxon>
        <taxon>Hyphomicrobiales</taxon>
        <taxon>Methylobacteriaceae</taxon>
        <taxon>Methylobacterium</taxon>
    </lineage>
</organism>
<protein>
    <submittedName>
        <fullName evidence="9">3-oxo-isoapionate kinase</fullName>
    </submittedName>
</protein>
<feature type="domain" description="Four-carbon acid sugar kinase nucleotide binding" evidence="8">
    <location>
        <begin position="278"/>
        <end position="446"/>
    </location>
</feature>
<reference evidence="9" key="2">
    <citation type="submission" date="2021-08" db="EMBL/GenBank/DDBJ databases">
        <authorList>
            <person name="Tani A."/>
            <person name="Ola A."/>
            <person name="Ogura Y."/>
            <person name="Katsura K."/>
            <person name="Hayashi T."/>
        </authorList>
    </citation>
    <scope>NUCLEOTIDE SEQUENCE</scope>
    <source>
        <strain evidence="9">KCTC 52305</strain>
    </source>
</reference>
<keyword evidence="10" id="KW-1185">Reference proteome</keyword>
<dbReference type="GO" id="GO:0016301">
    <property type="term" value="F:kinase activity"/>
    <property type="evidence" value="ECO:0007669"/>
    <property type="project" value="UniProtKB-KW"/>
</dbReference>
<accession>A0ABQ4R9M8</accession>
<feature type="domain" description="Four-carbon acid sugar kinase N-terminal" evidence="7">
    <location>
        <begin position="10"/>
        <end position="252"/>
    </location>
</feature>
<evidence type="ECO:0000256" key="6">
    <source>
        <dbReference type="ARBA" id="ARBA00023277"/>
    </source>
</evidence>
<dbReference type="Gene3D" id="3.40.50.10840">
    <property type="entry name" value="Putative sugar-binding, N-terminal domain"/>
    <property type="match status" value="1"/>
</dbReference>
<proteinExistence type="inferred from homology"/>
<comment type="similarity">
    <text evidence="1">Belongs to the four-carbon acid sugar kinase family.</text>
</comment>
<keyword evidence="3" id="KW-0547">Nucleotide-binding</keyword>
<gene>
    <name evidence="9" type="primary">oiaK</name>
    <name evidence="9" type="ORF">OPKNFCMD_6255</name>
</gene>
<name>A0ABQ4R9M8_9HYPH</name>
<sequence>MTGPPGAPRLVFYGDDFTGSTDALEVLAFAGLRTALFLAPPTPATLARFPALDAIGVAGDSRGMGTPDLEAAMPGILEALRDVGAAIVHYKTCSTFDSSPETGSIGRVIAIARGIFRNPSTPIVGGTPALARYCLFGNLFARSGTDGAVHRIDRHPIMSVHPVTPMREGDLARHIAAQAPLAIASLGYPDLERGAAAAREAFAALAARGPDAILIDAGSEAHLTEVGGLLLDAAERAGPLFVVGGSGVESALTQWWGRGAPAAAPEAFARFAPVDRLLAVSGSASRLTAAQIDGAVAAGFVGVPVDARALLTDEAAAGALADAACGSLAAGRSVILHTVRGPDDPRIAALRAAFPGEDPSSTGRRLGRALGGVLAAVQARARLGRLVVAGGDTASQAVQVLAPDALAVAARLAPGVPLCRMHAAGRALDGVEIALKGGQMGGADFFDRVRAGHSG</sequence>
<dbReference type="InterPro" id="IPR037051">
    <property type="entry name" value="4-carb_acid_sugar_kinase_N_sf"/>
</dbReference>
<evidence type="ECO:0000256" key="1">
    <source>
        <dbReference type="ARBA" id="ARBA00005715"/>
    </source>
</evidence>
<evidence type="ECO:0000259" key="7">
    <source>
        <dbReference type="Pfam" id="PF07005"/>
    </source>
</evidence>
<keyword evidence="5" id="KW-0067">ATP-binding</keyword>
<evidence type="ECO:0000256" key="3">
    <source>
        <dbReference type="ARBA" id="ARBA00022741"/>
    </source>
</evidence>
<evidence type="ECO:0000313" key="10">
    <source>
        <dbReference type="Proteomes" id="UP001055167"/>
    </source>
</evidence>
<keyword evidence="2" id="KW-0808">Transferase</keyword>
<dbReference type="InterPro" id="IPR031475">
    <property type="entry name" value="NBD_C"/>
</dbReference>
<dbReference type="Pfam" id="PF07005">
    <property type="entry name" value="SBD_N"/>
    <property type="match status" value="1"/>
</dbReference>
<dbReference type="InterPro" id="IPR042213">
    <property type="entry name" value="NBD_C_sf"/>
</dbReference>
<dbReference type="Proteomes" id="UP001055167">
    <property type="component" value="Unassembled WGS sequence"/>
</dbReference>
<evidence type="ECO:0000259" key="8">
    <source>
        <dbReference type="Pfam" id="PF17042"/>
    </source>
</evidence>
<dbReference type="InterPro" id="IPR010737">
    <property type="entry name" value="4-carb_acid_sugar_kinase_N"/>
</dbReference>
<evidence type="ECO:0000313" key="9">
    <source>
        <dbReference type="EMBL" id="GJD53479.1"/>
    </source>
</evidence>
<evidence type="ECO:0000256" key="5">
    <source>
        <dbReference type="ARBA" id="ARBA00022840"/>
    </source>
</evidence>
<dbReference type="SUPFAM" id="SSF142764">
    <property type="entry name" value="YgbK-like"/>
    <property type="match status" value="1"/>
</dbReference>
<dbReference type="RefSeq" id="WP_128563220.1">
    <property type="nucleotide sequence ID" value="NZ_BPQH01000030.1"/>
</dbReference>
<dbReference type="Pfam" id="PF17042">
    <property type="entry name" value="NBD_C"/>
    <property type="match status" value="1"/>
</dbReference>
<reference evidence="9" key="1">
    <citation type="journal article" date="2021" name="Front. Microbiol.">
        <title>Comprehensive Comparative Genomics and Phenotyping of Methylobacterium Species.</title>
        <authorList>
            <person name="Alessa O."/>
            <person name="Ogura Y."/>
            <person name="Fujitani Y."/>
            <person name="Takami H."/>
            <person name="Hayashi T."/>
            <person name="Sahin N."/>
            <person name="Tani A."/>
        </authorList>
    </citation>
    <scope>NUCLEOTIDE SEQUENCE</scope>
    <source>
        <strain evidence="9">KCTC 52305</strain>
    </source>
</reference>
<keyword evidence="4 9" id="KW-0418">Kinase</keyword>
<keyword evidence="6" id="KW-0119">Carbohydrate metabolism</keyword>